<evidence type="ECO:0000259" key="22">
    <source>
        <dbReference type="PROSITE" id="PS50011"/>
    </source>
</evidence>
<dbReference type="EC" id="2.7.11.1" evidence="3"/>
<dbReference type="InterPro" id="IPR001245">
    <property type="entry name" value="Ser-Thr/Tyr_kinase_cat_dom"/>
</dbReference>
<evidence type="ECO:0000256" key="4">
    <source>
        <dbReference type="ARBA" id="ARBA00022475"/>
    </source>
</evidence>
<keyword evidence="13" id="KW-0418">Kinase</keyword>
<dbReference type="InterPro" id="IPR013210">
    <property type="entry name" value="LRR_N_plant-typ"/>
</dbReference>
<evidence type="ECO:0000256" key="12">
    <source>
        <dbReference type="ARBA" id="ARBA00022741"/>
    </source>
</evidence>
<dbReference type="Gene3D" id="3.30.200.20">
    <property type="entry name" value="Phosphorylase Kinase, domain 1"/>
    <property type="match status" value="1"/>
</dbReference>
<feature type="binding site" evidence="21">
    <location>
        <position position="501"/>
    </location>
    <ligand>
        <name>ATP</name>
        <dbReference type="ChEBI" id="CHEBI:30616"/>
    </ligand>
</feature>
<keyword evidence="12 21" id="KW-0547">Nucleotide-binding</keyword>
<dbReference type="PROSITE" id="PS00108">
    <property type="entry name" value="PROTEIN_KINASE_ST"/>
    <property type="match status" value="1"/>
</dbReference>
<comment type="catalytic activity">
    <reaction evidence="19">
        <text>L-threonyl-[protein] + ATP = O-phospho-L-threonyl-[protein] + ADP + H(+)</text>
        <dbReference type="Rhea" id="RHEA:46608"/>
        <dbReference type="Rhea" id="RHEA-COMP:11060"/>
        <dbReference type="Rhea" id="RHEA-COMP:11605"/>
        <dbReference type="ChEBI" id="CHEBI:15378"/>
        <dbReference type="ChEBI" id="CHEBI:30013"/>
        <dbReference type="ChEBI" id="CHEBI:30616"/>
        <dbReference type="ChEBI" id="CHEBI:61977"/>
        <dbReference type="ChEBI" id="CHEBI:456216"/>
        <dbReference type="EC" id="2.7.11.1"/>
    </reaction>
</comment>
<evidence type="ECO:0000256" key="13">
    <source>
        <dbReference type="ARBA" id="ARBA00022777"/>
    </source>
</evidence>
<evidence type="ECO:0000256" key="14">
    <source>
        <dbReference type="ARBA" id="ARBA00022840"/>
    </source>
</evidence>
<evidence type="ECO:0000256" key="11">
    <source>
        <dbReference type="ARBA" id="ARBA00022737"/>
    </source>
</evidence>
<evidence type="ECO:0000256" key="18">
    <source>
        <dbReference type="ARBA" id="ARBA00023180"/>
    </source>
</evidence>
<dbReference type="Pfam" id="PF00560">
    <property type="entry name" value="LRR_1"/>
    <property type="match status" value="3"/>
</dbReference>
<keyword evidence="9" id="KW-0812">Transmembrane</keyword>
<dbReference type="InterPro" id="IPR001611">
    <property type="entry name" value="Leu-rich_rpt"/>
</dbReference>
<dbReference type="Proteomes" id="UP001187471">
    <property type="component" value="Unassembled WGS sequence"/>
</dbReference>
<dbReference type="InterPro" id="IPR008271">
    <property type="entry name" value="Ser/Thr_kinase_AS"/>
</dbReference>
<evidence type="ECO:0000256" key="2">
    <source>
        <dbReference type="ARBA" id="ARBA00008684"/>
    </source>
</evidence>
<sequence>GNGTSRYQFEGLTGTGLDITCSFSTPQQTSAAVHLGNETDQLALLEFKHQITHDPNRIFESWNESRHFCDWQGVTCGRRHPRVTGFNLSGQGISGHVSPSIGNLSFLRFIELKGNSFVAADNLLTGSLPADVGFTLPNLQKIGIGGNKMGGEIPVSLMNATQLELLDISGSSYVGQVPTNLGGLQKLQWMNIGSNHLGSNKTNDLNFIASLSNCSNLQLLYFGNNNFRGELPNSIGNLSIQLQRLALGQNHISGKIPAGLQNLANNLNLLGMEENLFSGTIPDYLGKFQKLQVLGLYGNTFSGNIPTSFGNLTELYKLQLSRNRLQGIIPSNLWNCKHLTEVYMQQNELIGFIPQEIFSISSLSNTLNLSRNSLTGSLPLEVGRLISTYALDVSENKLAGEIPQTVGGCLGLEYLMMQGNYFQGMIPSALASLKVLCWSINRRNDRSSITSEVDRALRVSYHELYQATSGFSSKFLIGSGSFGCVYKGRLDQHEGRQVAIKVLNLQRAGASKSFMVECNSLRNIRHRNLAKIFSCCSSIDLKGNELKALIYEFMENGSLDTWLHPEVAQVQSSRTLNYIQRLNAAIDVASALCYLHDECETPVIHCDLKPSNILLDHAMSAQISDFGLARLLPNITRKYSQQGDRSIVVNGSIGYAALEYGMGGEASMYGEIYSYVILLLEMFTGRRPTDDVFQDGLTLHNHVKMALPGEVMSIIDPILIAKEREAQTEATATEKEEDDDYDRDEILEEGASNHVLSLSCKTCLVSILEIGLACSTDAIPKARMKMKDVLRELHRIKVLILG</sequence>
<keyword evidence="4" id="KW-1003">Cell membrane</keyword>
<evidence type="ECO:0000256" key="15">
    <source>
        <dbReference type="ARBA" id="ARBA00022989"/>
    </source>
</evidence>
<dbReference type="EMBL" id="JAVXUO010003177">
    <property type="protein sequence ID" value="KAK2965844.1"/>
    <property type="molecule type" value="Genomic_DNA"/>
</dbReference>
<protein>
    <recommendedName>
        <fullName evidence="3">non-specific serine/threonine protein kinase</fullName>
        <ecNumber evidence="3">2.7.11.1</ecNumber>
    </recommendedName>
</protein>
<gene>
    <name evidence="23" type="ORF">RJ640_003564</name>
</gene>
<dbReference type="InterPro" id="IPR051809">
    <property type="entry name" value="Plant_receptor-like_S/T_kinase"/>
</dbReference>
<keyword evidence="10" id="KW-0732">Signal</keyword>
<dbReference type="SMART" id="SM00220">
    <property type="entry name" value="S_TKc"/>
    <property type="match status" value="1"/>
</dbReference>
<keyword evidence="16" id="KW-0472">Membrane</keyword>
<name>A0AA88QIV3_9ASTE</name>
<keyword evidence="17" id="KW-0675">Receptor</keyword>
<dbReference type="Pfam" id="PF13855">
    <property type="entry name" value="LRR_8"/>
    <property type="match status" value="1"/>
</dbReference>
<evidence type="ECO:0000256" key="1">
    <source>
        <dbReference type="ARBA" id="ARBA00004162"/>
    </source>
</evidence>
<dbReference type="SUPFAM" id="SSF56112">
    <property type="entry name" value="Protein kinase-like (PK-like)"/>
    <property type="match status" value="1"/>
</dbReference>
<dbReference type="PANTHER" id="PTHR27008:SF592">
    <property type="entry name" value="LEUCINE-RICH REPEAT RECEPTOR-LIKE PROTEIN KINASE FAMILY PROTEIN-RELATED"/>
    <property type="match status" value="1"/>
</dbReference>
<keyword evidence="18" id="KW-0325">Glycoprotein</keyword>
<dbReference type="PROSITE" id="PS50011">
    <property type="entry name" value="PROTEIN_KINASE_DOM"/>
    <property type="match status" value="1"/>
</dbReference>
<evidence type="ECO:0000256" key="19">
    <source>
        <dbReference type="ARBA" id="ARBA00047899"/>
    </source>
</evidence>
<dbReference type="GO" id="GO:0004674">
    <property type="term" value="F:protein serine/threonine kinase activity"/>
    <property type="evidence" value="ECO:0007669"/>
    <property type="project" value="UniProtKB-KW"/>
</dbReference>
<evidence type="ECO:0000256" key="16">
    <source>
        <dbReference type="ARBA" id="ARBA00023136"/>
    </source>
</evidence>
<feature type="domain" description="Protein kinase" evidence="22">
    <location>
        <begin position="471"/>
        <end position="747"/>
    </location>
</feature>
<comment type="subcellular location">
    <subcellularLocation>
        <location evidence="1">Cell membrane</location>
        <topology evidence="1">Single-pass membrane protein</topology>
    </subcellularLocation>
</comment>
<keyword evidence="11" id="KW-0677">Repeat</keyword>
<proteinExistence type="inferred from homology"/>
<dbReference type="InterPro" id="IPR017441">
    <property type="entry name" value="Protein_kinase_ATP_BS"/>
</dbReference>
<dbReference type="SUPFAM" id="SSF52058">
    <property type="entry name" value="L domain-like"/>
    <property type="match status" value="1"/>
</dbReference>
<accession>A0AA88QIV3</accession>
<evidence type="ECO:0000256" key="17">
    <source>
        <dbReference type="ARBA" id="ARBA00023170"/>
    </source>
</evidence>
<evidence type="ECO:0000256" key="20">
    <source>
        <dbReference type="ARBA" id="ARBA00048679"/>
    </source>
</evidence>
<dbReference type="PANTHER" id="PTHR27008">
    <property type="entry name" value="OS04G0122200 PROTEIN"/>
    <property type="match status" value="1"/>
</dbReference>
<comment type="caution">
    <text evidence="23">The sequence shown here is derived from an EMBL/GenBank/DDBJ whole genome shotgun (WGS) entry which is preliminary data.</text>
</comment>
<dbReference type="Pfam" id="PF07714">
    <property type="entry name" value="PK_Tyr_Ser-Thr"/>
    <property type="match status" value="1"/>
</dbReference>
<keyword evidence="7" id="KW-0433">Leucine-rich repeat</keyword>
<evidence type="ECO:0000256" key="21">
    <source>
        <dbReference type="PROSITE-ProRule" id="PRU10141"/>
    </source>
</evidence>
<keyword evidence="24" id="KW-1185">Reference proteome</keyword>
<dbReference type="FunFam" id="3.30.200.20:FF:000432">
    <property type="entry name" value="LRR receptor-like serine/threonine-protein kinase EFR"/>
    <property type="match status" value="1"/>
</dbReference>
<feature type="non-terminal residue" evidence="23">
    <location>
        <position position="1"/>
    </location>
</feature>
<dbReference type="PROSITE" id="PS00107">
    <property type="entry name" value="PROTEIN_KINASE_ATP"/>
    <property type="match status" value="1"/>
</dbReference>
<comment type="similarity">
    <text evidence="2">Belongs to the protein kinase superfamily. Ser/Thr protein kinase family.</text>
</comment>
<keyword evidence="5" id="KW-0723">Serine/threonine-protein kinase</keyword>
<evidence type="ECO:0000256" key="6">
    <source>
        <dbReference type="ARBA" id="ARBA00022553"/>
    </source>
</evidence>
<dbReference type="GO" id="GO:0005524">
    <property type="term" value="F:ATP binding"/>
    <property type="evidence" value="ECO:0007669"/>
    <property type="project" value="UniProtKB-UniRule"/>
</dbReference>
<dbReference type="InterPro" id="IPR011009">
    <property type="entry name" value="Kinase-like_dom_sf"/>
</dbReference>
<evidence type="ECO:0000313" key="24">
    <source>
        <dbReference type="Proteomes" id="UP001187471"/>
    </source>
</evidence>
<evidence type="ECO:0000256" key="9">
    <source>
        <dbReference type="ARBA" id="ARBA00022692"/>
    </source>
</evidence>
<organism evidence="23 24">
    <name type="scientific">Escallonia rubra</name>
    <dbReference type="NCBI Taxonomy" id="112253"/>
    <lineage>
        <taxon>Eukaryota</taxon>
        <taxon>Viridiplantae</taxon>
        <taxon>Streptophyta</taxon>
        <taxon>Embryophyta</taxon>
        <taxon>Tracheophyta</taxon>
        <taxon>Spermatophyta</taxon>
        <taxon>Magnoliopsida</taxon>
        <taxon>eudicotyledons</taxon>
        <taxon>Gunneridae</taxon>
        <taxon>Pentapetalae</taxon>
        <taxon>asterids</taxon>
        <taxon>campanulids</taxon>
        <taxon>Escalloniales</taxon>
        <taxon>Escalloniaceae</taxon>
        <taxon>Escallonia</taxon>
    </lineage>
</organism>
<comment type="catalytic activity">
    <reaction evidence="20">
        <text>L-seryl-[protein] + ATP = O-phospho-L-seryl-[protein] + ADP + H(+)</text>
        <dbReference type="Rhea" id="RHEA:17989"/>
        <dbReference type="Rhea" id="RHEA-COMP:9863"/>
        <dbReference type="Rhea" id="RHEA-COMP:11604"/>
        <dbReference type="ChEBI" id="CHEBI:15378"/>
        <dbReference type="ChEBI" id="CHEBI:29999"/>
        <dbReference type="ChEBI" id="CHEBI:30616"/>
        <dbReference type="ChEBI" id="CHEBI:83421"/>
        <dbReference type="ChEBI" id="CHEBI:456216"/>
        <dbReference type="EC" id="2.7.11.1"/>
    </reaction>
</comment>
<dbReference type="Gene3D" id="3.80.10.10">
    <property type="entry name" value="Ribonuclease Inhibitor"/>
    <property type="match status" value="2"/>
</dbReference>
<dbReference type="Pfam" id="PF08263">
    <property type="entry name" value="LRRNT_2"/>
    <property type="match status" value="1"/>
</dbReference>
<dbReference type="FunFam" id="3.80.10.10:FF:000041">
    <property type="entry name" value="LRR receptor-like serine/threonine-protein kinase ERECTA"/>
    <property type="match status" value="1"/>
</dbReference>
<evidence type="ECO:0000256" key="8">
    <source>
        <dbReference type="ARBA" id="ARBA00022679"/>
    </source>
</evidence>
<evidence type="ECO:0000256" key="7">
    <source>
        <dbReference type="ARBA" id="ARBA00022614"/>
    </source>
</evidence>
<dbReference type="InterPro" id="IPR000719">
    <property type="entry name" value="Prot_kinase_dom"/>
</dbReference>
<evidence type="ECO:0000256" key="3">
    <source>
        <dbReference type="ARBA" id="ARBA00012513"/>
    </source>
</evidence>
<evidence type="ECO:0000313" key="23">
    <source>
        <dbReference type="EMBL" id="KAK2965844.1"/>
    </source>
</evidence>
<reference evidence="23" key="1">
    <citation type="submission" date="2022-12" db="EMBL/GenBank/DDBJ databases">
        <title>Draft genome assemblies for two species of Escallonia (Escalloniales).</title>
        <authorList>
            <person name="Chanderbali A."/>
            <person name="Dervinis C."/>
            <person name="Anghel I."/>
            <person name="Soltis D."/>
            <person name="Soltis P."/>
            <person name="Zapata F."/>
        </authorList>
    </citation>
    <scope>NUCLEOTIDE SEQUENCE</scope>
    <source>
        <strain evidence="23">UCBG92.1500</strain>
        <tissue evidence="23">Leaf</tissue>
    </source>
</reference>
<keyword evidence="14 21" id="KW-0067">ATP-binding</keyword>
<dbReference type="GO" id="GO:0005886">
    <property type="term" value="C:plasma membrane"/>
    <property type="evidence" value="ECO:0007669"/>
    <property type="project" value="UniProtKB-SubCell"/>
</dbReference>
<keyword evidence="15" id="KW-1133">Transmembrane helix</keyword>
<dbReference type="FunFam" id="1.10.510.10:FF:000358">
    <property type="entry name" value="Putative leucine-rich repeat receptor-like serine/threonine-protein kinase"/>
    <property type="match status" value="1"/>
</dbReference>
<evidence type="ECO:0000256" key="5">
    <source>
        <dbReference type="ARBA" id="ARBA00022527"/>
    </source>
</evidence>
<keyword evidence="8" id="KW-0808">Transferase</keyword>
<dbReference type="Gene3D" id="1.10.510.10">
    <property type="entry name" value="Transferase(Phosphotransferase) domain 1"/>
    <property type="match status" value="1"/>
</dbReference>
<keyword evidence="6" id="KW-0597">Phosphoprotein</keyword>
<evidence type="ECO:0000256" key="10">
    <source>
        <dbReference type="ARBA" id="ARBA00022729"/>
    </source>
</evidence>
<dbReference type="AlphaFoldDB" id="A0AA88QIV3"/>
<dbReference type="InterPro" id="IPR032675">
    <property type="entry name" value="LRR_dom_sf"/>
</dbReference>